<dbReference type="AlphaFoldDB" id="A0A1E3HB27"/>
<feature type="region of interest" description="Disordered" evidence="2">
    <location>
        <begin position="107"/>
        <end position="132"/>
    </location>
</feature>
<protein>
    <recommendedName>
        <fullName evidence="3">Ras-GAP domain-containing protein</fullName>
    </recommendedName>
</protein>
<feature type="domain" description="Ras-GAP" evidence="3">
    <location>
        <begin position="538"/>
        <end position="690"/>
    </location>
</feature>
<proteinExistence type="predicted"/>
<dbReference type="PANTHER" id="PTHR10194:SF60">
    <property type="entry name" value="RAS GTPASE-ACTIVATING PROTEIN RASKOL"/>
    <property type="match status" value="1"/>
</dbReference>
<dbReference type="GeneID" id="30159686"/>
<evidence type="ECO:0000256" key="1">
    <source>
        <dbReference type="ARBA" id="ARBA00022468"/>
    </source>
</evidence>
<comment type="caution">
    <text evidence="4">The sequence shown here is derived from an EMBL/GenBank/DDBJ whole genome shotgun (WGS) entry which is preliminary data.</text>
</comment>
<keyword evidence="5" id="KW-1185">Reference proteome</keyword>
<dbReference type="InterPro" id="IPR001936">
    <property type="entry name" value="RasGAP_dom"/>
</dbReference>
<dbReference type="OrthoDB" id="775356at2759"/>
<evidence type="ECO:0000259" key="3">
    <source>
        <dbReference type="PROSITE" id="PS50018"/>
    </source>
</evidence>
<dbReference type="Gene3D" id="1.10.506.10">
    <property type="entry name" value="GTPase Activation - p120gap, domain 1"/>
    <property type="match status" value="1"/>
</dbReference>
<organism evidence="4 5">
    <name type="scientific">Cryptococcus amylolentus CBS 6039</name>
    <dbReference type="NCBI Taxonomy" id="1295533"/>
    <lineage>
        <taxon>Eukaryota</taxon>
        <taxon>Fungi</taxon>
        <taxon>Dikarya</taxon>
        <taxon>Basidiomycota</taxon>
        <taxon>Agaricomycotina</taxon>
        <taxon>Tremellomycetes</taxon>
        <taxon>Tremellales</taxon>
        <taxon>Cryptococcaceae</taxon>
        <taxon>Cryptococcus</taxon>
    </lineage>
</organism>
<dbReference type="InterPro" id="IPR008936">
    <property type="entry name" value="Rho_GTPase_activation_prot"/>
</dbReference>
<reference evidence="4 5" key="1">
    <citation type="submission" date="2016-06" db="EMBL/GenBank/DDBJ databases">
        <title>Evolution of pathogenesis and genome organization in the Tremellales.</title>
        <authorList>
            <person name="Cuomo C."/>
            <person name="Litvintseva A."/>
            <person name="Heitman J."/>
            <person name="Chen Y."/>
            <person name="Sun S."/>
            <person name="Springer D."/>
            <person name="Dromer F."/>
            <person name="Young S."/>
            <person name="Zeng Q."/>
            <person name="Chapman S."/>
            <person name="Gujja S."/>
            <person name="Saif S."/>
            <person name="Birren B."/>
        </authorList>
    </citation>
    <scope>NUCLEOTIDE SEQUENCE [LARGE SCALE GENOMIC DNA]</scope>
    <source>
        <strain evidence="4 5">CBS 6039</strain>
    </source>
</reference>
<dbReference type="STRING" id="1295533.A0A1E3HB27"/>
<evidence type="ECO:0000256" key="2">
    <source>
        <dbReference type="SAM" id="MobiDB-lite"/>
    </source>
</evidence>
<dbReference type="Pfam" id="PF00616">
    <property type="entry name" value="RasGAP"/>
    <property type="match status" value="1"/>
</dbReference>
<dbReference type="GO" id="GO:0005096">
    <property type="term" value="F:GTPase activator activity"/>
    <property type="evidence" value="ECO:0007669"/>
    <property type="project" value="UniProtKB-KW"/>
</dbReference>
<feature type="region of interest" description="Disordered" evidence="2">
    <location>
        <begin position="14"/>
        <end position="64"/>
    </location>
</feature>
<gene>
    <name evidence="4" type="ORF">L202_08377</name>
</gene>
<evidence type="ECO:0000313" key="4">
    <source>
        <dbReference type="EMBL" id="ODN72976.1"/>
    </source>
</evidence>
<accession>A0A1E3HB27</accession>
<dbReference type="PANTHER" id="PTHR10194">
    <property type="entry name" value="RAS GTPASE-ACTIVATING PROTEINS"/>
    <property type="match status" value="1"/>
</dbReference>
<dbReference type="InterPro" id="IPR039360">
    <property type="entry name" value="Ras_GTPase"/>
</dbReference>
<dbReference type="SMART" id="SM00323">
    <property type="entry name" value="RasGAP"/>
    <property type="match status" value="1"/>
</dbReference>
<dbReference type="RefSeq" id="XP_018988917.1">
    <property type="nucleotide sequence ID" value="XM_019143254.1"/>
</dbReference>
<dbReference type="PROSITE" id="PS50018">
    <property type="entry name" value="RAS_GTPASE_ACTIV_2"/>
    <property type="match status" value="1"/>
</dbReference>
<keyword evidence="1" id="KW-0343">GTPase activation</keyword>
<evidence type="ECO:0000313" key="5">
    <source>
        <dbReference type="Proteomes" id="UP000094065"/>
    </source>
</evidence>
<dbReference type="Proteomes" id="UP000094065">
    <property type="component" value="Unassembled WGS sequence"/>
</dbReference>
<name>A0A1E3HB27_9TREE</name>
<dbReference type="SUPFAM" id="SSF48350">
    <property type="entry name" value="GTPase activation domain, GAP"/>
    <property type="match status" value="1"/>
</dbReference>
<feature type="compositionally biased region" description="Low complexity" evidence="2">
    <location>
        <begin position="53"/>
        <end position="64"/>
    </location>
</feature>
<dbReference type="EMBL" id="AWGJ01000014">
    <property type="protein sequence ID" value="ODN72976.1"/>
    <property type="molecule type" value="Genomic_DNA"/>
</dbReference>
<sequence length="832" mass="92953">MPPPYDFASPVAYRISTTAAPPPPHYDNNSKRKRSAGLELLRSKPATKTTATSPISPTFSLPPLLSPAQPNASFASFPIPPEPPQEQYDQFATQRATLRHAKSIPHLLPLDLPLPPQEPRESKEKKRKYSSKWERGTLEAHLEGTGGKYGGQLRIYNPDCTVFHHPLNALVRHSPSIEDVTKVHHSVYGHLHTLSFRIPTASTPEPADGLPSYALQRNASKSRPGLMSNLFTRRRRGVTISLADSFAKNGSSGALGEYPDEPSSNVLSVGSTVMSDQSEPEANADTVVLLVFEDAESLGEWYLLLKSFNMKETPRTLRRLSVRILDLQEAAPPAESPRETASYGTQLGFGSFDIRSSKSSDVVLPGGKGLKAGWAAKEHICVEIWTDKTLIARTIWAKAEEDYGIPFWAQPFVFEDLPSFSECRMSICLLRSNKSHPIATVPLSLVPNYSPAKDERYPVVSLSNEAVVGELRMAVSYQELPILHRSTYVTDLYTEGDLGARSIYLMSLRGYLEQTHDVLFKVSLIKNPTFPWLLEMVNIEAKSDGATLFRNNTPLTRSLESAMKVLCADFLRLSIGPTISTILENDIEVRSDKLNVMDRLVKGCWGDMYAQRGTFPNPLRKVFAHLYKMVKQNHEEQMLHYKSVSSFLFLRLIGPALMRPHLFDLARGLPRAGIQRTLTTLAKILHAMAFFSDRDISSDPELGKYKRFIKNTANSDMMFDYLASFSTPLDEFQAAPPPPSPAATFFYERYPLLSPTEGTYVVFPSNAGPVDLLGEGAVFLETLYQRRKNVAGKEVYDEGDVEERVRLMDAFHEKVHEAAFPEQKGSVRKKLF</sequence>